<evidence type="ECO:0000313" key="2">
    <source>
        <dbReference type="Proteomes" id="UP000176998"/>
    </source>
</evidence>
<dbReference type="SUPFAM" id="SSF55961">
    <property type="entry name" value="Bet v1-like"/>
    <property type="match status" value="1"/>
</dbReference>
<dbReference type="GeneID" id="34560559"/>
<protein>
    <recommendedName>
        <fullName evidence="3">Activator of Hsp90 ATPase 1 family protein</fullName>
    </recommendedName>
</protein>
<dbReference type="RefSeq" id="XP_022474512.1">
    <property type="nucleotide sequence ID" value="XM_022619049.1"/>
</dbReference>
<comment type="caution">
    <text evidence="1">The sequence shown here is derived from an EMBL/GenBank/DDBJ whole genome shotgun (WGS) entry which is preliminary data.</text>
</comment>
<dbReference type="InterPro" id="IPR023393">
    <property type="entry name" value="START-like_dom_sf"/>
</dbReference>
<reference evidence="1 2" key="1">
    <citation type="submission" date="2016-09" db="EMBL/GenBank/DDBJ databases">
        <authorList>
            <person name="Capua I."/>
            <person name="De Benedictis P."/>
            <person name="Joannis T."/>
            <person name="Lombin L.H."/>
            <person name="Cattoli G."/>
        </authorList>
    </citation>
    <scope>NUCLEOTIDE SEQUENCE [LARGE SCALE GENOMIC DNA]</scope>
    <source>
        <strain evidence="1 2">IMI 309357</strain>
    </source>
</reference>
<organism evidence="1 2">
    <name type="scientific">Colletotrichum orchidophilum</name>
    <dbReference type="NCBI Taxonomy" id="1209926"/>
    <lineage>
        <taxon>Eukaryota</taxon>
        <taxon>Fungi</taxon>
        <taxon>Dikarya</taxon>
        <taxon>Ascomycota</taxon>
        <taxon>Pezizomycotina</taxon>
        <taxon>Sordariomycetes</taxon>
        <taxon>Hypocreomycetidae</taxon>
        <taxon>Glomerellales</taxon>
        <taxon>Glomerellaceae</taxon>
        <taxon>Colletotrichum</taxon>
    </lineage>
</organism>
<dbReference type="CDD" id="cd07822">
    <property type="entry name" value="SRPBCC_4"/>
    <property type="match status" value="1"/>
</dbReference>
<evidence type="ECO:0008006" key="3">
    <source>
        <dbReference type="Google" id="ProtNLM"/>
    </source>
</evidence>
<gene>
    <name evidence="1" type="ORF">CORC01_07413</name>
</gene>
<proteinExistence type="predicted"/>
<evidence type="ECO:0000313" key="1">
    <source>
        <dbReference type="EMBL" id="OHE97358.1"/>
    </source>
</evidence>
<dbReference type="AlphaFoldDB" id="A0A1G4B7C6"/>
<dbReference type="PANTHER" id="PTHR36166:SF1">
    <property type="entry name" value="SRPBCC DOMAIN-CONTAINING PROTEIN"/>
    <property type="match status" value="1"/>
</dbReference>
<keyword evidence="2" id="KW-1185">Reference proteome</keyword>
<dbReference type="Proteomes" id="UP000176998">
    <property type="component" value="Unassembled WGS sequence"/>
</dbReference>
<dbReference type="Gene3D" id="3.30.530.20">
    <property type="match status" value="1"/>
</dbReference>
<accession>A0A1G4B7C6</accession>
<sequence>MGQTNSVSAEIEIQAPPSAVRSVFLEFSKYKQWSQKWAFEPAEPGKDPSELKDGDKIKVDMGGMTFSPVIRENTTETLEWVGSIPLLFIGRHEFWFNPSEQNSGGTTFIQVEEFRGLLAFLMAPRWGFRQKTLVGWNQFNADLKREVESRPF</sequence>
<dbReference type="PANTHER" id="PTHR36166">
    <property type="entry name" value="CHROMOSOME 9, WHOLE GENOME SHOTGUN SEQUENCE"/>
    <property type="match status" value="1"/>
</dbReference>
<dbReference type="OrthoDB" id="509124at2759"/>
<name>A0A1G4B7C6_9PEZI</name>
<dbReference type="EMBL" id="MJBS01000059">
    <property type="protein sequence ID" value="OHE97358.1"/>
    <property type="molecule type" value="Genomic_DNA"/>
</dbReference>
<dbReference type="STRING" id="1209926.A0A1G4B7C6"/>